<feature type="transmembrane region" description="Helical" evidence="4">
    <location>
        <begin position="34"/>
        <end position="53"/>
    </location>
</feature>
<proteinExistence type="predicted"/>
<protein>
    <submittedName>
        <fullName evidence="5">ATP-binding protein</fullName>
    </submittedName>
</protein>
<keyword evidence="4" id="KW-1133">Transmembrane helix</keyword>
<evidence type="ECO:0000256" key="4">
    <source>
        <dbReference type="SAM" id="Phobius"/>
    </source>
</evidence>
<dbReference type="EMBL" id="JACWMS010000001">
    <property type="protein sequence ID" value="MBD1318799.1"/>
    <property type="molecule type" value="Genomic_DNA"/>
</dbReference>
<comment type="caution">
    <text evidence="5">The sequence shown here is derived from an EMBL/GenBank/DDBJ whole genome shotgun (WGS) entry which is preliminary data.</text>
</comment>
<keyword evidence="6" id="KW-1185">Reference proteome</keyword>
<evidence type="ECO:0000313" key="5">
    <source>
        <dbReference type="EMBL" id="MBD1318799.1"/>
    </source>
</evidence>
<accession>A0ABR7W7J6</accession>
<gene>
    <name evidence="5" type="ORF">IDF66_04320</name>
</gene>
<dbReference type="PANTHER" id="PTHR24421">
    <property type="entry name" value="NITRATE/NITRITE SENSOR PROTEIN NARX-RELATED"/>
    <property type="match status" value="1"/>
</dbReference>
<evidence type="ECO:0000256" key="2">
    <source>
        <dbReference type="ARBA" id="ARBA00022777"/>
    </source>
</evidence>
<keyword evidence="1" id="KW-0808">Transferase</keyword>
<dbReference type="Proteomes" id="UP000602395">
    <property type="component" value="Unassembled WGS sequence"/>
</dbReference>
<feature type="transmembrane region" description="Helical" evidence="4">
    <location>
        <begin position="144"/>
        <end position="168"/>
    </location>
</feature>
<organism evidence="5 6">
    <name type="scientific">Gordonia hankookensis</name>
    <dbReference type="NCBI Taxonomy" id="589403"/>
    <lineage>
        <taxon>Bacteria</taxon>
        <taxon>Bacillati</taxon>
        <taxon>Actinomycetota</taxon>
        <taxon>Actinomycetes</taxon>
        <taxon>Mycobacteriales</taxon>
        <taxon>Gordoniaceae</taxon>
        <taxon>Gordonia</taxon>
    </lineage>
</organism>
<keyword evidence="3" id="KW-0902">Two-component regulatory system</keyword>
<name>A0ABR7W7J6_9ACTN</name>
<dbReference type="CDD" id="cd16917">
    <property type="entry name" value="HATPase_UhpB-NarQ-NarX-like"/>
    <property type="match status" value="1"/>
</dbReference>
<reference evidence="5 6" key="1">
    <citation type="submission" date="2020-09" db="EMBL/GenBank/DDBJ databases">
        <title>Novel species in genus Gordonia.</title>
        <authorList>
            <person name="Zhang G."/>
        </authorList>
    </citation>
    <scope>NUCLEOTIDE SEQUENCE [LARGE SCALE GENOMIC DNA]</scope>
    <source>
        <strain evidence="5 6">ON-33</strain>
    </source>
</reference>
<evidence type="ECO:0000256" key="1">
    <source>
        <dbReference type="ARBA" id="ARBA00022679"/>
    </source>
</evidence>
<evidence type="ECO:0000313" key="6">
    <source>
        <dbReference type="Proteomes" id="UP000602395"/>
    </source>
</evidence>
<dbReference type="InterPro" id="IPR050482">
    <property type="entry name" value="Sensor_HK_TwoCompSys"/>
</dbReference>
<keyword evidence="2" id="KW-0418">Kinase</keyword>
<keyword evidence="5" id="KW-0067">ATP-binding</keyword>
<feature type="transmembrane region" description="Helical" evidence="4">
    <location>
        <begin position="65"/>
        <end position="82"/>
    </location>
</feature>
<keyword evidence="5" id="KW-0547">Nucleotide-binding</keyword>
<dbReference type="PANTHER" id="PTHR24421:SF61">
    <property type="entry name" value="OXYGEN SENSOR HISTIDINE KINASE NREB"/>
    <property type="match status" value="1"/>
</dbReference>
<keyword evidence="4" id="KW-0812">Transmembrane</keyword>
<dbReference type="SUPFAM" id="SSF55874">
    <property type="entry name" value="ATPase domain of HSP90 chaperone/DNA topoisomerase II/histidine kinase"/>
    <property type="match status" value="1"/>
</dbReference>
<sequence length="377" mass="39809">MQRSGARFIGLGLLTFTVVTIPLAIRCADLTADWWTPVSMVLIVGPAILLVLASFRPVPRGHVGLMYLSALGYVLATLLWFVAWNGTTNDPAHWAVWMVQFPSVSSIGLVLVSRARWAIAHLVTATLAVHAANQVGRFGEIRPVALLSAPLTMALSGVFLAVAIATMANVRLLDARRAEILASAATGAAEMAQEAERARFAAVIHDRVIASLLAVTPGRPDPRLASQAASALDELDRSDDNDLGDVSAPQVAERIRATVAAVSDDVRSELLVHDRSVAYPADVVSALTASTGEAVRNWHRHAGGAARCVVGGDFACDAVRVTITDDGVGFDPGSVGPERYGIATGIRGRMASLPGGVAQIISAPRRGTTVVVQWRRP</sequence>
<dbReference type="InterPro" id="IPR036890">
    <property type="entry name" value="HATPase_C_sf"/>
</dbReference>
<evidence type="ECO:0000256" key="3">
    <source>
        <dbReference type="ARBA" id="ARBA00023012"/>
    </source>
</evidence>
<feature type="transmembrane region" description="Helical" evidence="4">
    <location>
        <begin position="94"/>
        <end position="112"/>
    </location>
</feature>
<dbReference type="GO" id="GO:0005524">
    <property type="term" value="F:ATP binding"/>
    <property type="evidence" value="ECO:0007669"/>
    <property type="project" value="UniProtKB-KW"/>
</dbReference>
<dbReference type="Gene3D" id="3.30.565.10">
    <property type="entry name" value="Histidine kinase-like ATPase, C-terminal domain"/>
    <property type="match status" value="1"/>
</dbReference>
<keyword evidence="4" id="KW-0472">Membrane</keyword>